<evidence type="ECO:0000256" key="4">
    <source>
        <dbReference type="ARBA" id="ARBA00023136"/>
    </source>
</evidence>
<keyword evidence="10" id="KW-1185">Reference proteome</keyword>
<proteinExistence type="inferred from homology"/>
<reference evidence="8 10" key="2">
    <citation type="journal article" date="2013" name="Nature">
        <title>Insights into bilaterian evolution from three spiralian genomes.</title>
        <authorList>
            <person name="Simakov O."/>
            <person name="Marletaz F."/>
            <person name="Cho S.J."/>
            <person name="Edsinger-Gonzales E."/>
            <person name="Havlak P."/>
            <person name="Hellsten U."/>
            <person name="Kuo D.H."/>
            <person name="Larsson T."/>
            <person name="Lv J."/>
            <person name="Arendt D."/>
            <person name="Savage R."/>
            <person name="Osoegawa K."/>
            <person name="de Jong P."/>
            <person name="Grimwood J."/>
            <person name="Chapman J.A."/>
            <person name="Shapiro H."/>
            <person name="Aerts A."/>
            <person name="Otillar R.P."/>
            <person name="Terry A.Y."/>
            <person name="Boore J.L."/>
            <person name="Grigoriev I.V."/>
            <person name="Lindberg D.R."/>
            <person name="Seaver E.C."/>
            <person name="Weisblat D.A."/>
            <person name="Putnam N.H."/>
            <person name="Rokhsar D.S."/>
        </authorList>
    </citation>
    <scope>NUCLEOTIDE SEQUENCE</scope>
    <source>
        <strain evidence="8 10">I ESC-2004</strain>
    </source>
</reference>
<dbReference type="InterPro" id="IPR000276">
    <property type="entry name" value="GPCR_Rhodpsn"/>
</dbReference>
<feature type="domain" description="G-protein coupled receptors family 1 profile" evidence="7">
    <location>
        <begin position="53"/>
        <end position="320"/>
    </location>
</feature>
<dbReference type="InterPro" id="IPR052954">
    <property type="entry name" value="GPCR-Ligand_Int"/>
</dbReference>
<keyword evidence="5" id="KW-0675">Receptor</keyword>
<feature type="transmembrane region" description="Helical" evidence="6">
    <location>
        <begin position="207"/>
        <end position="236"/>
    </location>
</feature>
<feature type="transmembrane region" description="Helical" evidence="6">
    <location>
        <begin position="74"/>
        <end position="102"/>
    </location>
</feature>
<dbReference type="SUPFAM" id="SSF81321">
    <property type="entry name" value="Family A G protein-coupled receptor-like"/>
    <property type="match status" value="1"/>
</dbReference>
<evidence type="ECO:0000313" key="8">
    <source>
        <dbReference type="EMBL" id="ELU13857.1"/>
    </source>
</evidence>
<accession>R7V5V2</accession>
<dbReference type="EnsemblMetazoa" id="CapteT209584">
    <property type="protein sequence ID" value="CapteP209584"/>
    <property type="gene ID" value="CapteG209584"/>
</dbReference>
<feature type="transmembrane region" description="Helical" evidence="6">
    <location>
        <begin position="41"/>
        <end position="62"/>
    </location>
</feature>
<keyword evidence="4 6" id="KW-0472">Membrane</keyword>
<evidence type="ECO:0000256" key="1">
    <source>
        <dbReference type="ARBA" id="ARBA00004370"/>
    </source>
</evidence>
<dbReference type="PANTHER" id="PTHR46641:SF2">
    <property type="entry name" value="FMRFAMIDE RECEPTOR"/>
    <property type="match status" value="1"/>
</dbReference>
<dbReference type="OrthoDB" id="9990906at2759"/>
<comment type="similarity">
    <text evidence="5">Belongs to the G-protein coupled receptor 1 family.</text>
</comment>
<dbReference type="EMBL" id="AMQN01018858">
    <property type="status" value="NOT_ANNOTATED_CDS"/>
    <property type="molecule type" value="Genomic_DNA"/>
</dbReference>
<evidence type="ECO:0000313" key="10">
    <source>
        <dbReference type="Proteomes" id="UP000014760"/>
    </source>
</evidence>
<dbReference type="OMA" id="IISICTH"/>
<evidence type="ECO:0000313" key="9">
    <source>
        <dbReference type="EnsemblMetazoa" id="CapteP209584"/>
    </source>
</evidence>
<dbReference type="EMBL" id="KB294996">
    <property type="protein sequence ID" value="ELU13857.1"/>
    <property type="molecule type" value="Genomic_DNA"/>
</dbReference>
<dbReference type="PANTHER" id="PTHR46641">
    <property type="entry name" value="FMRFAMIDE RECEPTOR-RELATED"/>
    <property type="match status" value="1"/>
</dbReference>
<keyword evidence="5" id="KW-0807">Transducer</keyword>
<keyword evidence="5" id="KW-0297">G-protein coupled receptor</keyword>
<dbReference type="GO" id="GO:0004930">
    <property type="term" value="F:G protein-coupled receptor activity"/>
    <property type="evidence" value="ECO:0007669"/>
    <property type="project" value="UniProtKB-KW"/>
</dbReference>
<sequence>MDHNNTLYDSVSTNISTIGSESQQRGVPCSGLHWQMYMEMFAVPLFAVTGLIGNTLSFLVLFSPVYHKRSYSYYLRALAVFDSLTLIITTIMTYNSIVYRLSLGTIRYLGWHTTLTCKLSEFLRHVVYLMSSWLVVCFTMDRYIAVCHPLQRARFCRAPVARWTIAVVFICVCASQTYTLIMVEHVDRNKPMQCHAQREERLLYMGLYYFLFSFTLRFALPFILIVLLNSCIVYHIRRVKAKRLPKGWSKRRGANLAIYTLFIVCLVFVISLFPNAIIAMLQFISFTAYNSRALYCPLKTLNSPFEMLRLINYSCNFFLYGMTGRQFRGEVRKLFCCQLYFWSLKKRMRRLRLQGPGLYSPENLH</sequence>
<keyword evidence="2 5" id="KW-0812">Transmembrane</keyword>
<organism evidence="8">
    <name type="scientific">Capitella teleta</name>
    <name type="common">Polychaete worm</name>
    <dbReference type="NCBI Taxonomy" id="283909"/>
    <lineage>
        <taxon>Eukaryota</taxon>
        <taxon>Metazoa</taxon>
        <taxon>Spiralia</taxon>
        <taxon>Lophotrochozoa</taxon>
        <taxon>Annelida</taxon>
        <taxon>Polychaeta</taxon>
        <taxon>Sedentaria</taxon>
        <taxon>Scolecida</taxon>
        <taxon>Capitellidae</taxon>
        <taxon>Capitella</taxon>
    </lineage>
</organism>
<dbReference type="STRING" id="283909.R7V5V2"/>
<protein>
    <recommendedName>
        <fullName evidence="7">G-protein coupled receptors family 1 profile domain-containing protein</fullName>
    </recommendedName>
</protein>
<evidence type="ECO:0000259" key="7">
    <source>
        <dbReference type="PROSITE" id="PS50262"/>
    </source>
</evidence>
<dbReference type="Proteomes" id="UP000014760">
    <property type="component" value="Unassembled WGS sequence"/>
</dbReference>
<feature type="transmembrane region" description="Helical" evidence="6">
    <location>
        <begin position="160"/>
        <end position="181"/>
    </location>
</feature>
<dbReference type="HOGENOM" id="CLU_009579_24_0_1"/>
<dbReference type="GO" id="GO:0016020">
    <property type="term" value="C:membrane"/>
    <property type="evidence" value="ECO:0007669"/>
    <property type="project" value="UniProtKB-SubCell"/>
</dbReference>
<dbReference type="PROSITE" id="PS00237">
    <property type="entry name" value="G_PROTEIN_RECEP_F1_1"/>
    <property type="match status" value="1"/>
</dbReference>
<dbReference type="Gene3D" id="1.20.1070.10">
    <property type="entry name" value="Rhodopsin 7-helix transmembrane proteins"/>
    <property type="match status" value="1"/>
</dbReference>
<comment type="subcellular location">
    <subcellularLocation>
        <location evidence="1">Membrane</location>
    </subcellularLocation>
</comment>
<evidence type="ECO:0000256" key="5">
    <source>
        <dbReference type="RuleBase" id="RU000688"/>
    </source>
</evidence>
<evidence type="ECO:0000256" key="3">
    <source>
        <dbReference type="ARBA" id="ARBA00022989"/>
    </source>
</evidence>
<dbReference type="AlphaFoldDB" id="R7V5V2"/>
<dbReference type="PROSITE" id="PS50262">
    <property type="entry name" value="G_PROTEIN_RECEP_F1_2"/>
    <property type="match status" value="1"/>
</dbReference>
<name>R7V5V2_CAPTE</name>
<evidence type="ECO:0000256" key="2">
    <source>
        <dbReference type="ARBA" id="ARBA00022692"/>
    </source>
</evidence>
<feature type="transmembrane region" description="Helical" evidence="6">
    <location>
        <begin position="256"/>
        <end position="284"/>
    </location>
</feature>
<dbReference type="Pfam" id="PF00001">
    <property type="entry name" value="7tm_1"/>
    <property type="match status" value="1"/>
</dbReference>
<keyword evidence="3 6" id="KW-1133">Transmembrane helix</keyword>
<evidence type="ECO:0000256" key="6">
    <source>
        <dbReference type="SAM" id="Phobius"/>
    </source>
</evidence>
<dbReference type="InterPro" id="IPR017452">
    <property type="entry name" value="GPCR_Rhodpsn_7TM"/>
</dbReference>
<gene>
    <name evidence="8" type="ORF">CAPTEDRAFT_209584</name>
</gene>
<reference evidence="9" key="3">
    <citation type="submission" date="2015-06" db="UniProtKB">
        <authorList>
            <consortium name="EnsemblMetazoa"/>
        </authorList>
    </citation>
    <scope>IDENTIFICATION</scope>
</reference>
<dbReference type="CDD" id="cd14978">
    <property type="entry name" value="7tmA_FMRFamide_R-like"/>
    <property type="match status" value="1"/>
</dbReference>
<reference evidence="10" key="1">
    <citation type="submission" date="2012-12" db="EMBL/GenBank/DDBJ databases">
        <authorList>
            <person name="Hellsten U."/>
            <person name="Grimwood J."/>
            <person name="Chapman J.A."/>
            <person name="Shapiro H."/>
            <person name="Aerts A."/>
            <person name="Otillar R.P."/>
            <person name="Terry A.Y."/>
            <person name="Boore J.L."/>
            <person name="Simakov O."/>
            <person name="Marletaz F."/>
            <person name="Cho S.-J."/>
            <person name="Edsinger-Gonzales E."/>
            <person name="Havlak P."/>
            <person name="Kuo D.-H."/>
            <person name="Larsson T."/>
            <person name="Lv J."/>
            <person name="Arendt D."/>
            <person name="Savage R."/>
            <person name="Osoegawa K."/>
            <person name="de Jong P."/>
            <person name="Lindberg D.R."/>
            <person name="Seaver E.C."/>
            <person name="Weisblat D.A."/>
            <person name="Putnam N.H."/>
            <person name="Grigoriev I.V."/>
            <person name="Rokhsar D.S."/>
        </authorList>
    </citation>
    <scope>NUCLEOTIDE SEQUENCE</scope>
    <source>
        <strain evidence="10">I ESC-2004</strain>
    </source>
</reference>
<dbReference type="PRINTS" id="PR00237">
    <property type="entry name" value="GPCRRHODOPSN"/>
</dbReference>